<organism evidence="1 2">
    <name type="scientific">Sphingomonas chungangi</name>
    <dbReference type="NCBI Taxonomy" id="2683589"/>
    <lineage>
        <taxon>Bacteria</taxon>
        <taxon>Pseudomonadati</taxon>
        <taxon>Pseudomonadota</taxon>
        <taxon>Alphaproteobacteria</taxon>
        <taxon>Sphingomonadales</taxon>
        <taxon>Sphingomonadaceae</taxon>
        <taxon>Sphingomonas</taxon>
    </lineage>
</organism>
<sequence>MSDWAACTCNWSACACARAVGLVVGVLGRLVERRGARLGIGGRLFGRDQCDLGIVEAGRLRGGGGGKQQCESQPCTVRPEPVEGRALDETADSTSFDFAQDERMRGALEVHHPSR</sequence>
<comment type="caution">
    <text evidence="1">The sequence shown here is derived from an EMBL/GenBank/DDBJ whole genome shotgun (WGS) entry which is preliminary data.</text>
</comment>
<name>A0A838L2K5_9SPHN</name>
<reference evidence="1 2" key="1">
    <citation type="submission" date="2020-07" db="EMBL/GenBank/DDBJ databases">
        <authorList>
            <person name="Sun Q."/>
        </authorList>
    </citation>
    <scope>NUCLEOTIDE SEQUENCE [LARGE SCALE GENOMIC DNA]</scope>
    <source>
        <strain evidence="1 2">CGMCC 1.13654</strain>
    </source>
</reference>
<dbReference type="Proteomes" id="UP000570166">
    <property type="component" value="Unassembled WGS sequence"/>
</dbReference>
<evidence type="ECO:0000313" key="2">
    <source>
        <dbReference type="Proteomes" id="UP000570166"/>
    </source>
</evidence>
<accession>A0A838L2K5</accession>
<gene>
    <name evidence="1" type="ORF">HZF05_01460</name>
</gene>
<keyword evidence="2" id="KW-1185">Reference proteome</keyword>
<evidence type="ECO:0000313" key="1">
    <source>
        <dbReference type="EMBL" id="MBA2932752.1"/>
    </source>
</evidence>
<dbReference type="EMBL" id="JACEIB010000001">
    <property type="protein sequence ID" value="MBA2932752.1"/>
    <property type="molecule type" value="Genomic_DNA"/>
</dbReference>
<dbReference type="AlphaFoldDB" id="A0A838L2K5"/>
<proteinExistence type="predicted"/>
<protein>
    <submittedName>
        <fullName evidence="1">Uncharacterized protein</fullName>
    </submittedName>
</protein>
<dbReference type="RefSeq" id="WP_160364846.1">
    <property type="nucleotide sequence ID" value="NZ_JACEIB010000001.1"/>
</dbReference>